<feature type="compositionally biased region" description="Polar residues" evidence="1">
    <location>
        <begin position="63"/>
        <end position="86"/>
    </location>
</feature>
<name>A0A4U5QL94_POPAL</name>
<evidence type="ECO:0000256" key="1">
    <source>
        <dbReference type="SAM" id="MobiDB-lite"/>
    </source>
</evidence>
<sequence>MQKHHHQPHPPRRHILQSSYIQITVNRMNFTTLARVSTRALQQPRMHQLMVSPTLKALLQSLNNPTYHHSQSPSAVPQQLYSQPAENMSAAGFRGSGSYGNQTSYGAYDYGSAAPVTYQPSSYTQ</sequence>
<gene>
    <name evidence="2" type="ORF">D5086_0000072570</name>
</gene>
<dbReference type="AlphaFoldDB" id="A0A4U5QL94"/>
<accession>A0A4U5QL94</accession>
<protein>
    <submittedName>
        <fullName evidence="2">Uncharacterized protein</fullName>
    </submittedName>
</protein>
<proteinExistence type="predicted"/>
<evidence type="ECO:0000313" key="2">
    <source>
        <dbReference type="EMBL" id="TKS11524.1"/>
    </source>
</evidence>
<dbReference type="EMBL" id="RCHU01000206">
    <property type="protein sequence ID" value="TKS11524.1"/>
    <property type="molecule type" value="Genomic_DNA"/>
</dbReference>
<reference evidence="2" key="1">
    <citation type="submission" date="2018-10" db="EMBL/GenBank/DDBJ databases">
        <title>Population genomic analysis revealed the cold adaptation of white poplar.</title>
        <authorList>
            <person name="Liu Y.-J."/>
        </authorList>
    </citation>
    <scope>NUCLEOTIDE SEQUENCE [LARGE SCALE GENOMIC DNA]</scope>
    <source>
        <strain evidence="2">PAL-ZL1</strain>
    </source>
</reference>
<organism evidence="2">
    <name type="scientific">Populus alba</name>
    <name type="common">White poplar</name>
    <dbReference type="NCBI Taxonomy" id="43335"/>
    <lineage>
        <taxon>Eukaryota</taxon>
        <taxon>Viridiplantae</taxon>
        <taxon>Streptophyta</taxon>
        <taxon>Embryophyta</taxon>
        <taxon>Tracheophyta</taxon>
        <taxon>Spermatophyta</taxon>
        <taxon>Magnoliopsida</taxon>
        <taxon>eudicotyledons</taxon>
        <taxon>Gunneridae</taxon>
        <taxon>Pentapetalae</taxon>
        <taxon>rosids</taxon>
        <taxon>fabids</taxon>
        <taxon>Malpighiales</taxon>
        <taxon>Salicaceae</taxon>
        <taxon>Saliceae</taxon>
        <taxon>Populus</taxon>
    </lineage>
</organism>
<comment type="caution">
    <text evidence="2">The sequence shown here is derived from an EMBL/GenBank/DDBJ whole genome shotgun (WGS) entry which is preliminary data.</text>
</comment>
<feature type="region of interest" description="Disordered" evidence="1">
    <location>
        <begin position="63"/>
        <end position="96"/>
    </location>
</feature>